<keyword evidence="3" id="KW-0547">Nucleotide-binding</keyword>
<dbReference type="Pfam" id="PF00005">
    <property type="entry name" value="ABC_tran"/>
    <property type="match status" value="1"/>
</dbReference>
<comment type="similarity">
    <text evidence="1">Belongs to the ABC transporter superfamily.</text>
</comment>
<dbReference type="RefSeq" id="WP_345972745.1">
    <property type="nucleotide sequence ID" value="NZ_CP147920.1"/>
</dbReference>
<protein>
    <submittedName>
        <fullName evidence="6">ABC transporter ATP-binding protein</fullName>
    </submittedName>
</protein>
<sequence>MELKPVYTVKNLSFAYPKHSVLEGVDLALYPGEVVSLLGPNGCGKSTLIRLMLRLLEGRGDIRLHGEPLYNYNHRDIATHVAYIPQYHNVPFGYSVEEMVVMGRVSKLGFFAHPSRRDRDIARAALERVGIADLASRPFGQLSGGQKQMVLLARAIAQEVRTFIMDEPVNGLDYGNQMRLLRMIAELAAEGYTFLKTTHYPDHALLVSTRVVVMHGGKIIADGDPDAVITPRMLRHVYDVDAEVIRHRERGWCVPHFNPPSHTPCS</sequence>
<dbReference type="EMBL" id="CP147920">
    <property type="protein sequence ID" value="XAU15163.1"/>
    <property type="molecule type" value="Genomic_DNA"/>
</dbReference>
<dbReference type="SMART" id="SM00382">
    <property type="entry name" value="AAA"/>
    <property type="match status" value="1"/>
</dbReference>
<accession>A0ABZ3HAS1</accession>
<dbReference type="PROSITE" id="PS00211">
    <property type="entry name" value="ABC_TRANSPORTER_1"/>
    <property type="match status" value="1"/>
</dbReference>
<proteinExistence type="inferred from homology"/>
<dbReference type="InterPro" id="IPR050153">
    <property type="entry name" value="Metal_Ion_Import_ABC"/>
</dbReference>
<evidence type="ECO:0000259" key="5">
    <source>
        <dbReference type="PROSITE" id="PS50893"/>
    </source>
</evidence>
<organism evidence="6 7">
    <name type="scientific">Sulfurimonas diazotrophicus</name>
    <dbReference type="NCBI Taxonomy" id="3131939"/>
    <lineage>
        <taxon>Bacteria</taxon>
        <taxon>Pseudomonadati</taxon>
        <taxon>Campylobacterota</taxon>
        <taxon>Epsilonproteobacteria</taxon>
        <taxon>Campylobacterales</taxon>
        <taxon>Sulfurimonadaceae</taxon>
        <taxon>Sulfurimonas</taxon>
    </lineage>
</organism>
<dbReference type="InterPro" id="IPR003439">
    <property type="entry name" value="ABC_transporter-like_ATP-bd"/>
</dbReference>
<dbReference type="Proteomes" id="UP001447842">
    <property type="component" value="Chromosome"/>
</dbReference>
<dbReference type="PANTHER" id="PTHR42734:SF6">
    <property type="entry name" value="MOLYBDATE IMPORT ATP-BINDING PROTEIN MOLC"/>
    <property type="match status" value="1"/>
</dbReference>
<dbReference type="GO" id="GO:0005524">
    <property type="term" value="F:ATP binding"/>
    <property type="evidence" value="ECO:0007669"/>
    <property type="project" value="UniProtKB-KW"/>
</dbReference>
<keyword evidence="2" id="KW-0813">Transport</keyword>
<evidence type="ECO:0000256" key="3">
    <source>
        <dbReference type="ARBA" id="ARBA00022741"/>
    </source>
</evidence>
<dbReference type="InterPro" id="IPR027417">
    <property type="entry name" value="P-loop_NTPase"/>
</dbReference>
<dbReference type="SUPFAM" id="SSF52540">
    <property type="entry name" value="P-loop containing nucleoside triphosphate hydrolases"/>
    <property type="match status" value="1"/>
</dbReference>
<dbReference type="InterPro" id="IPR003593">
    <property type="entry name" value="AAA+_ATPase"/>
</dbReference>
<evidence type="ECO:0000313" key="6">
    <source>
        <dbReference type="EMBL" id="XAU15163.1"/>
    </source>
</evidence>
<keyword evidence="7" id="KW-1185">Reference proteome</keyword>
<evidence type="ECO:0000256" key="2">
    <source>
        <dbReference type="ARBA" id="ARBA00022448"/>
    </source>
</evidence>
<evidence type="ECO:0000256" key="1">
    <source>
        <dbReference type="ARBA" id="ARBA00005417"/>
    </source>
</evidence>
<dbReference type="PROSITE" id="PS50893">
    <property type="entry name" value="ABC_TRANSPORTER_2"/>
    <property type="match status" value="1"/>
</dbReference>
<evidence type="ECO:0000256" key="4">
    <source>
        <dbReference type="ARBA" id="ARBA00022840"/>
    </source>
</evidence>
<feature type="domain" description="ABC transporter" evidence="5">
    <location>
        <begin position="7"/>
        <end position="241"/>
    </location>
</feature>
<evidence type="ECO:0000313" key="7">
    <source>
        <dbReference type="Proteomes" id="UP001447842"/>
    </source>
</evidence>
<dbReference type="CDD" id="cd03214">
    <property type="entry name" value="ABC_Iron-Siderophores_B12_Hemin"/>
    <property type="match status" value="1"/>
</dbReference>
<keyword evidence="4 6" id="KW-0067">ATP-binding</keyword>
<reference evidence="6 7" key="1">
    <citation type="submission" date="2024-03" db="EMBL/GenBank/DDBJ databases">
        <title>Sulfurimonas sp. HSL3-1.</title>
        <authorList>
            <person name="Wang S."/>
        </authorList>
    </citation>
    <scope>NUCLEOTIDE SEQUENCE [LARGE SCALE GENOMIC DNA]</scope>
    <source>
        <strain evidence="6 7">HSL3-1</strain>
    </source>
</reference>
<dbReference type="Gene3D" id="3.40.50.300">
    <property type="entry name" value="P-loop containing nucleotide triphosphate hydrolases"/>
    <property type="match status" value="1"/>
</dbReference>
<dbReference type="InterPro" id="IPR017871">
    <property type="entry name" value="ABC_transporter-like_CS"/>
</dbReference>
<dbReference type="PANTHER" id="PTHR42734">
    <property type="entry name" value="METAL TRANSPORT SYSTEM ATP-BINDING PROTEIN TM_0124-RELATED"/>
    <property type="match status" value="1"/>
</dbReference>
<gene>
    <name evidence="6" type="ORF">WCY31_00320</name>
</gene>
<name>A0ABZ3HAS1_9BACT</name>